<dbReference type="EMBL" id="HACA01024501">
    <property type="protein sequence ID" value="CDW41862.1"/>
    <property type="molecule type" value="Transcribed_RNA"/>
</dbReference>
<name>A0A0K2UVE8_LEPSM</name>
<reference evidence="1" key="1">
    <citation type="submission" date="2014-05" db="EMBL/GenBank/DDBJ databases">
        <authorList>
            <person name="Chronopoulou M."/>
        </authorList>
    </citation>
    <scope>NUCLEOTIDE SEQUENCE</scope>
    <source>
        <tissue evidence="1">Whole organism</tissue>
    </source>
</reference>
<protein>
    <submittedName>
        <fullName evidence="1">Uncharacterized protein</fullName>
    </submittedName>
</protein>
<organism evidence="1">
    <name type="scientific">Lepeophtheirus salmonis</name>
    <name type="common">Salmon louse</name>
    <name type="synonym">Caligus salmonis</name>
    <dbReference type="NCBI Taxonomy" id="72036"/>
    <lineage>
        <taxon>Eukaryota</taxon>
        <taxon>Metazoa</taxon>
        <taxon>Ecdysozoa</taxon>
        <taxon>Arthropoda</taxon>
        <taxon>Crustacea</taxon>
        <taxon>Multicrustacea</taxon>
        <taxon>Hexanauplia</taxon>
        <taxon>Copepoda</taxon>
        <taxon>Siphonostomatoida</taxon>
        <taxon>Caligidae</taxon>
        <taxon>Lepeophtheirus</taxon>
    </lineage>
</organism>
<dbReference type="AlphaFoldDB" id="A0A0K2UVE8"/>
<evidence type="ECO:0000313" key="1">
    <source>
        <dbReference type="EMBL" id="CDW41862.1"/>
    </source>
</evidence>
<proteinExistence type="predicted"/>
<sequence length="16" mass="1892">MPSYFYKGNEKVNTDV</sequence>
<accession>A0A0K2UVE8</accession>